<sequence>MTFENLQRRSLGSPPPPPYSRTVHDGNVQPDSAIALSDHVQDILDTMQQTITDTFILLQAMESRLQR</sequence>
<gene>
    <name evidence="2" type="ORF">DM01DRAFT_2752</name>
</gene>
<organism evidence="2 3">
    <name type="scientific">Hesseltinella vesiculosa</name>
    <dbReference type="NCBI Taxonomy" id="101127"/>
    <lineage>
        <taxon>Eukaryota</taxon>
        <taxon>Fungi</taxon>
        <taxon>Fungi incertae sedis</taxon>
        <taxon>Mucoromycota</taxon>
        <taxon>Mucoromycotina</taxon>
        <taxon>Mucoromycetes</taxon>
        <taxon>Mucorales</taxon>
        <taxon>Cunninghamellaceae</taxon>
        <taxon>Hesseltinella</taxon>
    </lineage>
</organism>
<keyword evidence="3" id="KW-1185">Reference proteome</keyword>
<dbReference type="EMBL" id="MCGT01000023">
    <property type="protein sequence ID" value="ORX50575.1"/>
    <property type="molecule type" value="Genomic_DNA"/>
</dbReference>
<evidence type="ECO:0000256" key="1">
    <source>
        <dbReference type="SAM" id="MobiDB-lite"/>
    </source>
</evidence>
<dbReference type="Proteomes" id="UP000242146">
    <property type="component" value="Unassembled WGS sequence"/>
</dbReference>
<proteinExistence type="predicted"/>
<dbReference type="AlphaFoldDB" id="A0A1X2GCK1"/>
<reference evidence="2 3" key="1">
    <citation type="submission" date="2016-07" db="EMBL/GenBank/DDBJ databases">
        <title>Pervasive Adenine N6-methylation of Active Genes in Fungi.</title>
        <authorList>
            <consortium name="DOE Joint Genome Institute"/>
            <person name="Mondo S.J."/>
            <person name="Dannebaum R.O."/>
            <person name="Kuo R.C."/>
            <person name="Labutti K."/>
            <person name="Haridas S."/>
            <person name="Kuo A."/>
            <person name="Salamov A."/>
            <person name="Ahrendt S.R."/>
            <person name="Lipzen A."/>
            <person name="Sullivan W."/>
            <person name="Andreopoulos W.B."/>
            <person name="Clum A."/>
            <person name="Lindquist E."/>
            <person name="Daum C."/>
            <person name="Ramamoorthy G.K."/>
            <person name="Gryganskyi A."/>
            <person name="Culley D."/>
            <person name="Magnuson J.K."/>
            <person name="James T.Y."/>
            <person name="O'Malley M.A."/>
            <person name="Stajich J.E."/>
            <person name="Spatafora J.W."/>
            <person name="Visel A."/>
            <person name="Grigoriev I.V."/>
        </authorList>
    </citation>
    <scope>NUCLEOTIDE SEQUENCE [LARGE SCALE GENOMIC DNA]</scope>
    <source>
        <strain evidence="2 3">NRRL 3301</strain>
    </source>
</reference>
<evidence type="ECO:0000313" key="3">
    <source>
        <dbReference type="Proteomes" id="UP000242146"/>
    </source>
</evidence>
<name>A0A1X2GCK1_9FUNG</name>
<feature type="compositionally biased region" description="Polar residues" evidence="1">
    <location>
        <begin position="1"/>
        <end position="10"/>
    </location>
</feature>
<feature type="region of interest" description="Disordered" evidence="1">
    <location>
        <begin position="1"/>
        <end position="29"/>
    </location>
</feature>
<comment type="caution">
    <text evidence="2">The sequence shown here is derived from an EMBL/GenBank/DDBJ whole genome shotgun (WGS) entry which is preliminary data.</text>
</comment>
<evidence type="ECO:0000313" key="2">
    <source>
        <dbReference type="EMBL" id="ORX50575.1"/>
    </source>
</evidence>
<dbReference type="OrthoDB" id="10667062at2759"/>
<protein>
    <submittedName>
        <fullName evidence="2">Uncharacterized protein</fullName>
    </submittedName>
</protein>
<accession>A0A1X2GCK1</accession>